<evidence type="ECO:0008006" key="4">
    <source>
        <dbReference type="Google" id="ProtNLM"/>
    </source>
</evidence>
<evidence type="ECO:0000313" key="3">
    <source>
        <dbReference type="Proteomes" id="UP000214600"/>
    </source>
</evidence>
<dbReference type="EMBL" id="NKFA01000020">
    <property type="protein sequence ID" value="OXI36760.1"/>
    <property type="molecule type" value="Genomic_DNA"/>
</dbReference>
<gene>
    <name evidence="2" type="ORF">CFB84_13740</name>
    <name evidence="1" type="ORF">CFB84_32680</name>
</gene>
<organism evidence="1 3">
    <name type="scientific">Burkholderia aenigmatica</name>
    <dbReference type="NCBI Taxonomy" id="2015348"/>
    <lineage>
        <taxon>Bacteria</taxon>
        <taxon>Pseudomonadati</taxon>
        <taxon>Pseudomonadota</taxon>
        <taxon>Betaproteobacteria</taxon>
        <taxon>Burkholderiales</taxon>
        <taxon>Burkholderiaceae</taxon>
        <taxon>Burkholderia</taxon>
        <taxon>Burkholderia cepacia complex</taxon>
    </lineage>
</organism>
<name>A0A228I2V8_9BURK</name>
<accession>A0A228I2V8</accession>
<dbReference type="Proteomes" id="UP000214600">
    <property type="component" value="Unassembled WGS sequence"/>
</dbReference>
<evidence type="ECO:0000313" key="2">
    <source>
        <dbReference type="EMBL" id="OXI45895.1"/>
    </source>
</evidence>
<reference evidence="3" key="1">
    <citation type="submission" date="2017-06" db="EMBL/GenBank/DDBJ databases">
        <authorList>
            <person name="LiPuma J."/>
            <person name="Spilker T."/>
        </authorList>
    </citation>
    <scope>NUCLEOTIDE SEQUENCE [LARGE SCALE GENOMIC DNA]</scope>
    <source>
        <strain evidence="3">AU17325</strain>
    </source>
</reference>
<dbReference type="InterPro" id="IPR009279">
    <property type="entry name" value="Portal_Mu"/>
</dbReference>
<dbReference type="AlphaFoldDB" id="A0A228I2V8"/>
<reference evidence="1 3" key="3">
    <citation type="submission" date="2017-08" db="EMBL/GenBank/DDBJ databases">
        <title>WGS of novel Burkholderia cepaca complex species.</title>
        <authorList>
            <person name="Lipuma J."/>
            <person name="Spilker T."/>
        </authorList>
    </citation>
    <scope>NUCLEOTIDE SEQUENCE [LARGE SCALE GENOMIC DNA]</scope>
    <source>
        <strain evidence="1 3">AU17325</strain>
    </source>
</reference>
<sequence>MGKIVDINGNPIDSQVLAEPQTSKLGWLTQSFEMHPARGLTPARLHKLLDAAERGQIIEQSDLFTDMEEKDGHIFAEMSKRKRVILTLDYDVKPPRNASAAEKALTEEVREWIDDMPNFEDMMLDCLDATGHGFAALEIEWQQLGKLWYPKAFKHRPQRWFMNPISDRDQIRLRGADVDGLPLWPAGWVVHRHKAKSGYVARGGLHRVLVWPYLFKNYSVRDLAEFLEIYGLPLRVGKYPSGSTDDEKNALLAAVAGIGHNAAGIIPESMMIEFQQASNGTHVPHMSMTEWCERTESKVILGGTLTSQADGKSSTHALGNVHNEVRHDLMTSDARQLASTITRDLIYTMIILNRGQIDRLRCPQFTFETREAADLEMFANALPKLVGMGMKVKRTWAHEKLSIPEPEAGDELLSIPKPEMIVPPELRQTPDGRAPTGVKTAANSRIRYVAVMTNEAGEVIYPDQHALDQAAGSVTSDVVDAAMQKLLAPVIMAIRNGQSPDDAIEQLLAAEPNMDESELAELLARAMFVSDIWGRVNGG</sequence>
<dbReference type="Pfam" id="PF06074">
    <property type="entry name" value="Portal_Mu"/>
    <property type="match status" value="1"/>
</dbReference>
<comment type="caution">
    <text evidence="1">The sequence shown here is derived from an EMBL/GenBank/DDBJ whole genome shotgun (WGS) entry which is preliminary data.</text>
</comment>
<evidence type="ECO:0000313" key="1">
    <source>
        <dbReference type="EMBL" id="OXI36760.1"/>
    </source>
</evidence>
<reference evidence="1" key="2">
    <citation type="submission" date="2017-06" db="EMBL/GenBank/DDBJ databases">
        <authorList>
            <person name="Kim H.J."/>
            <person name="Triplett B.A."/>
        </authorList>
    </citation>
    <scope>NUCLEOTIDE SEQUENCE [LARGE SCALE GENOMIC DNA]</scope>
    <source>
        <strain evidence="1">AU17325</strain>
    </source>
</reference>
<dbReference type="OrthoDB" id="9802690at2"/>
<protein>
    <recommendedName>
        <fullName evidence="4">DUF935 domain-containing protein</fullName>
    </recommendedName>
</protein>
<dbReference type="EMBL" id="NKFA01000006">
    <property type="protein sequence ID" value="OXI45895.1"/>
    <property type="molecule type" value="Genomic_DNA"/>
</dbReference>
<proteinExistence type="predicted"/>